<comment type="caution">
    <text evidence="7">The sequence shown here is derived from an EMBL/GenBank/DDBJ whole genome shotgun (WGS) entry which is preliminary data.</text>
</comment>
<dbReference type="InterPro" id="IPR036259">
    <property type="entry name" value="MFS_trans_sf"/>
</dbReference>
<evidence type="ECO:0000256" key="1">
    <source>
        <dbReference type="ARBA" id="ARBA00004141"/>
    </source>
</evidence>
<name>A0A813PPX4_9BILA</name>
<keyword evidence="4 5" id="KW-0472">Membrane</keyword>
<dbReference type="GO" id="GO:0098700">
    <property type="term" value="P:neurotransmitter loading into synaptic vesicle"/>
    <property type="evidence" value="ECO:0007669"/>
    <property type="project" value="TreeGrafter"/>
</dbReference>
<evidence type="ECO:0000256" key="3">
    <source>
        <dbReference type="ARBA" id="ARBA00022989"/>
    </source>
</evidence>
<feature type="transmembrane region" description="Helical" evidence="5">
    <location>
        <begin position="471"/>
        <end position="491"/>
    </location>
</feature>
<dbReference type="InterPro" id="IPR020846">
    <property type="entry name" value="MFS_dom"/>
</dbReference>
<feature type="transmembrane region" description="Helical" evidence="5">
    <location>
        <begin position="101"/>
        <end position="127"/>
    </location>
</feature>
<dbReference type="CDD" id="cd17382">
    <property type="entry name" value="MFS_SLC17A6_7_8_VGluT"/>
    <property type="match status" value="1"/>
</dbReference>
<keyword evidence="3 5" id="KW-1133">Transmembrane helix</keyword>
<feature type="transmembrane region" description="Helical" evidence="5">
    <location>
        <begin position="183"/>
        <end position="202"/>
    </location>
</feature>
<dbReference type="PANTHER" id="PTHR11662:SF456">
    <property type="entry name" value="VESICULAR GLUTAMATE TRANSPORTER, ISOFORM A"/>
    <property type="match status" value="1"/>
</dbReference>
<reference evidence="7" key="1">
    <citation type="submission" date="2021-02" db="EMBL/GenBank/DDBJ databases">
        <authorList>
            <person name="Nowell W R."/>
        </authorList>
    </citation>
    <scope>NUCLEOTIDE SEQUENCE</scope>
    <source>
        <strain evidence="7">Ploen Becks lab</strain>
    </source>
</reference>
<dbReference type="PANTHER" id="PTHR11662">
    <property type="entry name" value="SOLUTE CARRIER FAMILY 17"/>
    <property type="match status" value="1"/>
</dbReference>
<feature type="transmembrane region" description="Helical" evidence="5">
    <location>
        <begin position="243"/>
        <end position="263"/>
    </location>
</feature>
<dbReference type="SUPFAM" id="SSF103473">
    <property type="entry name" value="MFS general substrate transporter"/>
    <property type="match status" value="1"/>
</dbReference>
<evidence type="ECO:0000259" key="6">
    <source>
        <dbReference type="PROSITE" id="PS50850"/>
    </source>
</evidence>
<feature type="transmembrane region" description="Helical" evidence="5">
    <location>
        <begin position="371"/>
        <end position="393"/>
    </location>
</feature>
<evidence type="ECO:0000256" key="4">
    <source>
        <dbReference type="ARBA" id="ARBA00023136"/>
    </source>
</evidence>
<dbReference type="GO" id="GO:0050803">
    <property type="term" value="P:regulation of synapse structure or activity"/>
    <property type="evidence" value="ECO:0007669"/>
    <property type="project" value="TreeGrafter"/>
</dbReference>
<dbReference type="InterPro" id="IPR050382">
    <property type="entry name" value="MFS_Na/Anion_cotransporter"/>
</dbReference>
<accession>A0A813PPX4</accession>
<dbReference type="FunFam" id="1.20.1250.20:FF:000004">
    <property type="entry name" value="vesicular glutamate transporter 2 isoform X1"/>
    <property type="match status" value="1"/>
</dbReference>
<dbReference type="GO" id="GO:0005313">
    <property type="term" value="F:L-glutamate transmembrane transporter activity"/>
    <property type="evidence" value="ECO:0007669"/>
    <property type="project" value="TreeGrafter"/>
</dbReference>
<sequence>MENIPDHLKIKNLVNSLADTKQKVGGKMKKMFKGDTEIDQDNLVNNVEYGELVDEADYPSGFDGENTKHRSPKNPSSYIPSRFECLFSIFPCLNMSKRYQIAFLSSLGFLISFGIRCNMGVAVVVMVHNQTKIDKHGNVTIIPAAFDWGPGTIAALDSSFFWGYLVTQIPGGYLAAKFPANKVFGIALAISALLNCILPAAAKINVGVAMIVRILQGLVEGVTYPACHGIWRHWAPPLERSRLATISFTGSYAGAVLGMPLSGIMTERISWESSFYFYGVVGVIWFVIWWVFSYERPATCPSITEKERIYIEESIGESSSLATKMWIKPPWKSFFTSKAVWAIIVANFCRSWSFYLLIIDQAEYFKEALGYNLASVGFAAALPHLTMSIIVPIGGQIADHLRRNYFSTTVVRKLMNCGGFGMEAIFLLVVAYAQNPVVAIAFLTIAVGFSGFAISGFNVNHLDIAPRYASILMGISNGCGTLAGMLCPIVVESLTMEGTKEEWSRVFLIASLIHFAGVIFYGLFASGEKQPWADPKEEDDNEMTERGADDKFRTYGALSETNYVENPLFNER</sequence>
<dbReference type="Pfam" id="PF07690">
    <property type="entry name" value="MFS_1"/>
    <property type="match status" value="1"/>
</dbReference>
<dbReference type="Gene3D" id="1.20.1250.20">
    <property type="entry name" value="MFS general substrate transporter like domains"/>
    <property type="match status" value="2"/>
</dbReference>
<evidence type="ECO:0000313" key="7">
    <source>
        <dbReference type="EMBL" id="CAF0756582.1"/>
    </source>
</evidence>
<evidence type="ECO:0000256" key="2">
    <source>
        <dbReference type="ARBA" id="ARBA00022692"/>
    </source>
</evidence>
<dbReference type="PROSITE" id="PS50850">
    <property type="entry name" value="MFS"/>
    <property type="match status" value="1"/>
</dbReference>
<dbReference type="GO" id="GO:0030672">
    <property type="term" value="C:synaptic vesicle membrane"/>
    <property type="evidence" value="ECO:0007669"/>
    <property type="project" value="TreeGrafter"/>
</dbReference>
<protein>
    <recommendedName>
        <fullName evidence="6">Major facilitator superfamily (MFS) profile domain-containing protein</fullName>
    </recommendedName>
</protein>
<keyword evidence="8" id="KW-1185">Reference proteome</keyword>
<organism evidence="7 8">
    <name type="scientific">Brachionus calyciflorus</name>
    <dbReference type="NCBI Taxonomy" id="104777"/>
    <lineage>
        <taxon>Eukaryota</taxon>
        <taxon>Metazoa</taxon>
        <taxon>Spiralia</taxon>
        <taxon>Gnathifera</taxon>
        <taxon>Rotifera</taxon>
        <taxon>Eurotatoria</taxon>
        <taxon>Monogononta</taxon>
        <taxon>Pseudotrocha</taxon>
        <taxon>Ploima</taxon>
        <taxon>Brachionidae</taxon>
        <taxon>Brachionus</taxon>
    </lineage>
</organism>
<feature type="transmembrane region" description="Helical" evidence="5">
    <location>
        <begin position="503"/>
        <end position="524"/>
    </location>
</feature>
<dbReference type="AlphaFoldDB" id="A0A813PPX4"/>
<feature type="domain" description="Major facilitator superfamily (MFS) profile" evidence="6">
    <location>
        <begin position="100"/>
        <end position="529"/>
    </location>
</feature>
<dbReference type="EMBL" id="CAJNOC010000403">
    <property type="protein sequence ID" value="CAF0756582.1"/>
    <property type="molecule type" value="Genomic_DNA"/>
</dbReference>
<comment type="subcellular location">
    <subcellularLocation>
        <location evidence="1">Membrane</location>
        <topology evidence="1">Multi-pass membrane protein</topology>
    </subcellularLocation>
</comment>
<feature type="transmembrane region" description="Helical" evidence="5">
    <location>
        <begin position="439"/>
        <end position="459"/>
    </location>
</feature>
<evidence type="ECO:0000313" key="8">
    <source>
        <dbReference type="Proteomes" id="UP000663879"/>
    </source>
</evidence>
<dbReference type="FunFam" id="1.20.1250.20:FF:000226">
    <property type="entry name" value="Vesicular GLUtamate transporter"/>
    <property type="match status" value="1"/>
</dbReference>
<proteinExistence type="predicted"/>
<gene>
    <name evidence="7" type="ORF">OXX778_LOCUS4203</name>
</gene>
<dbReference type="GO" id="GO:0035249">
    <property type="term" value="P:synaptic transmission, glutamatergic"/>
    <property type="evidence" value="ECO:0007669"/>
    <property type="project" value="TreeGrafter"/>
</dbReference>
<evidence type="ECO:0000256" key="5">
    <source>
        <dbReference type="SAM" id="Phobius"/>
    </source>
</evidence>
<dbReference type="OrthoDB" id="2985014at2759"/>
<keyword evidence="2 5" id="KW-0812">Transmembrane</keyword>
<dbReference type="GO" id="GO:0005326">
    <property type="term" value="F:neurotransmitter transmembrane transporter activity"/>
    <property type="evidence" value="ECO:0007669"/>
    <property type="project" value="TreeGrafter"/>
</dbReference>
<feature type="transmembrane region" description="Helical" evidence="5">
    <location>
        <begin position="275"/>
        <end position="292"/>
    </location>
</feature>
<dbReference type="GO" id="GO:0060076">
    <property type="term" value="C:excitatory synapse"/>
    <property type="evidence" value="ECO:0007669"/>
    <property type="project" value="TreeGrafter"/>
</dbReference>
<dbReference type="InterPro" id="IPR011701">
    <property type="entry name" value="MFS"/>
</dbReference>
<dbReference type="Proteomes" id="UP000663879">
    <property type="component" value="Unassembled WGS sequence"/>
</dbReference>
<feature type="transmembrane region" description="Helical" evidence="5">
    <location>
        <begin position="414"/>
        <end position="433"/>
    </location>
</feature>
<feature type="transmembrane region" description="Helical" evidence="5">
    <location>
        <begin position="339"/>
        <end position="359"/>
    </location>
</feature>